<reference evidence="3" key="1">
    <citation type="submission" date="2015-05" db="EMBL/GenBank/DDBJ databases">
        <title>Permanent draft genome of Rhodopirellula islandicus K833.</title>
        <authorList>
            <person name="Kizina J."/>
            <person name="Richter M."/>
            <person name="Glockner F.O."/>
            <person name="Harder J."/>
        </authorList>
    </citation>
    <scope>NUCLEOTIDE SEQUENCE [LARGE SCALE GENOMIC DNA]</scope>
    <source>
        <strain evidence="3">K833</strain>
    </source>
</reference>
<sequence>MTRTFIGLIMTLACLSLAGCGSENKAEVIFDAGEHAKTTASPEEVQRRMAEAMAGAGKSGKARGAELKAEASKKSE</sequence>
<proteinExistence type="predicted"/>
<keyword evidence="2" id="KW-0732">Signal</keyword>
<feature type="chain" id="PRO_5005247930" description="Signal peptide and transmembrane protein" evidence="2">
    <location>
        <begin position="19"/>
        <end position="76"/>
    </location>
</feature>
<feature type="region of interest" description="Disordered" evidence="1">
    <location>
        <begin position="52"/>
        <end position="76"/>
    </location>
</feature>
<dbReference type="Proteomes" id="UP000036367">
    <property type="component" value="Unassembled WGS sequence"/>
</dbReference>
<evidence type="ECO:0000313" key="4">
    <source>
        <dbReference type="Proteomes" id="UP000036367"/>
    </source>
</evidence>
<protein>
    <recommendedName>
        <fullName evidence="5">Signal peptide and transmembrane protein</fullName>
    </recommendedName>
</protein>
<keyword evidence="4" id="KW-1185">Reference proteome</keyword>
<dbReference type="STRING" id="595434.RISK_004839"/>
<dbReference type="PATRIC" id="fig|595434.4.peg.4595"/>
<evidence type="ECO:0000256" key="1">
    <source>
        <dbReference type="SAM" id="MobiDB-lite"/>
    </source>
</evidence>
<name>A0A0J1B963_RHOIS</name>
<dbReference type="AlphaFoldDB" id="A0A0J1B963"/>
<evidence type="ECO:0000313" key="3">
    <source>
        <dbReference type="EMBL" id="KLU03073.1"/>
    </source>
</evidence>
<dbReference type="PROSITE" id="PS51257">
    <property type="entry name" value="PROKAR_LIPOPROTEIN"/>
    <property type="match status" value="1"/>
</dbReference>
<dbReference type="EMBL" id="LECT01000041">
    <property type="protein sequence ID" value="KLU03073.1"/>
    <property type="molecule type" value="Genomic_DNA"/>
</dbReference>
<organism evidence="3 4">
    <name type="scientific">Rhodopirellula islandica</name>
    <dbReference type="NCBI Taxonomy" id="595434"/>
    <lineage>
        <taxon>Bacteria</taxon>
        <taxon>Pseudomonadati</taxon>
        <taxon>Planctomycetota</taxon>
        <taxon>Planctomycetia</taxon>
        <taxon>Pirellulales</taxon>
        <taxon>Pirellulaceae</taxon>
        <taxon>Rhodopirellula</taxon>
    </lineage>
</organism>
<gene>
    <name evidence="3" type="ORF">RISK_004839</name>
</gene>
<feature type="compositionally biased region" description="Basic and acidic residues" evidence="1">
    <location>
        <begin position="63"/>
        <end position="76"/>
    </location>
</feature>
<comment type="caution">
    <text evidence="3">The sequence shown here is derived from an EMBL/GenBank/DDBJ whole genome shotgun (WGS) entry which is preliminary data.</text>
</comment>
<evidence type="ECO:0000256" key="2">
    <source>
        <dbReference type="SAM" id="SignalP"/>
    </source>
</evidence>
<dbReference type="RefSeq" id="WP_047816009.1">
    <property type="nucleotide sequence ID" value="NZ_LECT01000041.1"/>
</dbReference>
<accession>A0A0J1B963</accession>
<evidence type="ECO:0008006" key="5">
    <source>
        <dbReference type="Google" id="ProtNLM"/>
    </source>
</evidence>
<feature type="signal peptide" evidence="2">
    <location>
        <begin position="1"/>
        <end position="18"/>
    </location>
</feature>